<accession>A0A9J6FP75</accession>
<dbReference type="EMBL" id="JABSTR010000002">
    <property type="protein sequence ID" value="KAH9364675.1"/>
    <property type="molecule type" value="Genomic_DNA"/>
</dbReference>
<evidence type="ECO:0000313" key="1">
    <source>
        <dbReference type="EMBL" id="KAH9364675.1"/>
    </source>
</evidence>
<dbReference type="VEuPathDB" id="VectorBase:HLOH_047659"/>
<organism evidence="1 2">
    <name type="scientific">Haemaphysalis longicornis</name>
    <name type="common">Bush tick</name>
    <dbReference type="NCBI Taxonomy" id="44386"/>
    <lineage>
        <taxon>Eukaryota</taxon>
        <taxon>Metazoa</taxon>
        <taxon>Ecdysozoa</taxon>
        <taxon>Arthropoda</taxon>
        <taxon>Chelicerata</taxon>
        <taxon>Arachnida</taxon>
        <taxon>Acari</taxon>
        <taxon>Parasitiformes</taxon>
        <taxon>Ixodida</taxon>
        <taxon>Ixodoidea</taxon>
        <taxon>Ixodidae</taxon>
        <taxon>Haemaphysalinae</taxon>
        <taxon>Haemaphysalis</taxon>
    </lineage>
</organism>
<dbReference type="AlphaFoldDB" id="A0A9J6FP75"/>
<sequence>MNHTTVQIDSPPSRANIIVCEVTVRMANTGCTMRDLTVALAARAPGNKLPAFVIIKELSRKIRGKTFMSLHILGKACSELVFHFS</sequence>
<keyword evidence="2" id="KW-1185">Reference proteome</keyword>
<evidence type="ECO:0000313" key="2">
    <source>
        <dbReference type="Proteomes" id="UP000821853"/>
    </source>
</evidence>
<dbReference type="Proteomes" id="UP000821853">
    <property type="component" value="Chromosome 10"/>
</dbReference>
<gene>
    <name evidence="1" type="ORF">HPB48_010740</name>
</gene>
<reference evidence="1 2" key="1">
    <citation type="journal article" date="2020" name="Cell">
        <title>Large-Scale Comparative Analyses of Tick Genomes Elucidate Their Genetic Diversity and Vector Capacities.</title>
        <authorList>
            <consortium name="Tick Genome and Microbiome Consortium (TIGMIC)"/>
            <person name="Jia N."/>
            <person name="Wang J."/>
            <person name="Shi W."/>
            <person name="Du L."/>
            <person name="Sun Y."/>
            <person name="Zhan W."/>
            <person name="Jiang J.F."/>
            <person name="Wang Q."/>
            <person name="Zhang B."/>
            <person name="Ji P."/>
            <person name="Bell-Sakyi L."/>
            <person name="Cui X.M."/>
            <person name="Yuan T.T."/>
            <person name="Jiang B.G."/>
            <person name="Yang W.F."/>
            <person name="Lam T.T."/>
            <person name="Chang Q.C."/>
            <person name="Ding S.J."/>
            <person name="Wang X.J."/>
            <person name="Zhu J.G."/>
            <person name="Ruan X.D."/>
            <person name="Zhao L."/>
            <person name="Wei J.T."/>
            <person name="Ye R.Z."/>
            <person name="Que T.C."/>
            <person name="Du C.H."/>
            <person name="Zhou Y.H."/>
            <person name="Cheng J.X."/>
            <person name="Dai P.F."/>
            <person name="Guo W.B."/>
            <person name="Han X.H."/>
            <person name="Huang E.J."/>
            <person name="Li L.F."/>
            <person name="Wei W."/>
            <person name="Gao Y.C."/>
            <person name="Liu J.Z."/>
            <person name="Shao H.Z."/>
            <person name="Wang X."/>
            <person name="Wang C.C."/>
            <person name="Yang T.C."/>
            <person name="Huo Q.B."/>
            <person name="Li W."/>
            <person name="Chen H.Y."/>
            <person name="Chen S.E."/>
            <person name="Zhou L.G."/>
            <person name="Ni X.B."/>
            <person name="Tian J.H."/>
            <person name="Sheng Y."/>
            <person name="Liu T."/>
            <person name="Pan Y.S."/>
            <person name="Xia L.Y."/>
            <person name="Li J."/>
            <person name="Zhao F."/>
            <person name="Cao W.C."/>
        </authorList>
    </citation>
    <scope>NUCLEOTIDE SEQUENCE [LARGE SCALE GENOMIC DNA]</scope>
    <source>
        <strain evidence="1">HaeL-2018</strain>
    </source>
</reference>
<proteinExistence type="predicted"/>
<name>A0A9J6FP75_HAELO</name>
<protein>
    <submittedName>
        <fullName evidence="1">Uncharacterized protein</fullName>
    </submittedName>
</protein>
<comment type="caution">
    <text evidence="1">The sequence shown here is derived from an EMBL/GenBank/DDBJ whole genome shotgun (WGS) entry which is preliminary data.</text>
</comment>